<accession>A0A5S6R6C0</accession>
<dbReference type="PANTHER" id="PTHR37984">
    <property type="entry name" value="PROTEIN CBG26694"/>
    <property type="match status" value="1"/>
</dbReference>
<sequence>MAELDAVIKGLNLAVTWKMRWIELMTDSTTVHKWISDALSGRARMKTKAASEILIRRRIGIVLSLVKECALELSVSLVSSRDNKADAITRVPQRWLTSLRTPTPACAAVDGPDAKLLAVRIHHDAGHPGVQRTFYFAKRVCPFVTKRQVQQIVADCAACQSIDPAAAEWKHGRLDVEKVWHRLAMDITHVRGRSYLTLIDCGPSRFTIWRLLRLQTTSEVVEQLEAVFHERGAPEELLIDNDTAFRSRTFRQFATKWDVRLRFRCAHVPSGNGIKERCHRSVKVIAARKECSVSEAVYLYNVTPRDDRTANSTPASGIYKYDVRLQGTGVPIRCSQQENVTYAIGDPVWVKPPGGRCDQRYCKGMVTNLLSNQAVEVDGVQHHVREIRRRAPSTDTITAAEDDVDDEIIVRFPRRHAPDQTLPRRASNAPEEGPRRSIRIRTSRAFRCCDGTAGGV</sequence>
<dbReference type="AlphaFoldDB" id="A0A5S6R6C0"/>
<feature type="region of interest" description="Disordered" evidence="1">
    <location>
        <begin position="416"/>
        <end position="437"/>
    </location>
</feature>
<dbReference type="InterPro" id="IPR012337">
    <property type="entry name" value="RNaseH-like_sf"/>
</dbReference>
<dbReference type="InterPro" id="IPR001584">
    <property type="entry name" value="Integrase_cat-core"/>
</dbReference>
<evidence type="ECO:0000259" key="2">
    <source>
        <dbReference type="PROSITE" id="PS50994"/>
    </source>
</evidence>
<keyword evidence="3" id="KW-1185">Reference proteome</keyword>
<organism evidence="3 5">
    <name type="scientific">Trichuris muris</name>
    <name type="common">Mouse whipworm</name>
    <dbReference type="NCBI Taxonomy" id="70415"/>
    <lineage>
        <taxon>Eukaryota</taxon>
        <taxon>Metazoa</taxon>
        <taxon>Ecdysozoa</taxon>
        <taxon>Nematoda</taxon>
        <taxon>Enoplea</taxon>
        <taxon>Dorylaimia</taxon>
        <taxon>Trichinellida</taxon>
        <taxon>Trichuridae</taxon>
        <taxon>Trichuris</taxon>
    </lineage>
</organism>
<dbReference type="Gene3D" id="3.30.420.10">
    <property type="entry name" value="Ribonuclease H-like superfamily/Ribonuclease H"/>
    <property type="match status" value="1"/>
</dbReference>
<dbReference type="WBParaSite" id="TMUE_0000000224.1">
    <property type="protein sequence ID" value="TMUE_0000000224.1"/>
    <property type="gene ID" value="WBGene00296165"/>
</dbReference>
<dbReference type="WBParaSite" id="TMUE_3000014919.1">
    <property type="protein sequence ID" value="TMUE_3000014919.1"/>
    <property type="gene ID" value="WBGene00302397"/>
</dbReference>
<evidence type="ECO:0000313" key="4">
    <source>
        <dbReference type="WBParaSite" id="TMUE_0000000224.1"/>
    </source>
</evidence>
<feature type="domain" description="Integrase catalytic" evidence="2">
    <location>
        <begin position="160"/>
        <end position="283"/>
    </location>
</feature>
<dbReference type="PROSITE" id="PS50994">
    <property type="entry name" value="INTEGRASE"/>
    <property type="match status" value="1"/>
</dbReference>
<reference evidence="4 5" key="3">
    <citation type="submission" date="2019-12" db="UniProtKB">
        <authorList>
            <consortium name="WormBaseParasite"/>
        </authorList>
    </citation>
    <scope>IDENTIFICATION</scope>
</reference>
<dbReference type="GO" id="GO:0015074">
    <property type="term" value="P:DNA integration"/>
    <property type="evidence" value="ECO:0007669"/>
    <property type="project" value="InterPro"/>
</dbReference>
<dbReference type="InterPro" id="IPR050951">
    <property type="entry name" value="Retrovirus_Pol_polyprotein"/>
</dbReference>
<reference evidence="3" key="2">
    <citation type="submission" date="2014-03" db="EMBL/GenBank/DDBJ databases">
        <title>The whipworm genome and dual-species transcriptomics of an intimate host-pathogen interaction.</title>
        <authorList>
            <person name="Foth B.J."/>
            <person name="Tsai I.J."/>
            <person name="Reid A.J."/>
            <person name="Bancroft A.J."/>
            <person name="Nichol S."/>
            <person name="Tracey A."/>
            <person name="Holroyd N."/>
            <person name="Cotton J.A."/>
            <person name="Stanley E.J."/>
            <person name="Zarowiecki M."/>
            <person name="Liu J.Z."/>
            <person name="Huckvale T."/>
            <person name="Cooper P.J."/>
            <person name="Grencis R.K."/>
            <person name="Berriman M."/>
        </authorList>
    </citation>
    <scope>NUCLEOTIDE SEQUENCE [LARGE SCALE GENOMIC DNA]</scope>
    <source>
        <strain evidence="3">Edinburgh</strain>
    </source>
</reference>
<protein>
    <submittedName>
        <fullName evidence="4 5">Integrase catalytic domain-containing protein</fullName>
    </submittedName>
</protein>
<dbReference type="InterPro" id="IPR036397">
    <property type="entry name" value="RNaseH_sf"/>
</dbReference>
<evidence type="ECO:0000256" key="1">
    <source>
        <dbReference type="SAM" id="MobiDB-lite"/>
    </source>
</evidence>
<evidence type="ECO:0000313" key="3">
    <source>
        <dbReference type="Proteomes" id="UP000046395"/>
    </source>
</evidence>
<reference evidence="3" key="1">
    <citation type="submission" date="2013-11" db="EMBL/GenBank/DDBJ databases">
        <authorList>
            <person name="Aslett M."/>
        </authorList>
    </citation>
    <scope>NUCLEOTIDE SEQUENCE [LARGE SCALE GENOMIC DNA]</scope>
    <source>
        <strain evidence="3">Edinburgh</strain>
    </source>
</reference>
<dbReference type="SUPFAM" id="SSF53098">
    <property type="entry name" value="Ribonuclease H-like"/>
    <property type="match status" value="2"/>
</dbReference>
<proteinExistence type="predicted"/>
<dbReference type="GO" id="GO:0003676">
    <property type="term" value="F:nucleic acid binding"/>
    <property type="evidence" value="ECO:0007669"/>
    <property type="project" value="InterPro"/>
</dbReference>
<dbReference type="Proteomes" id="UP000046395">
    <property type="component" value="Unassembled WGS sequence"/>
</dbReference>
<dbReference type="STRING" id="70415.A0A5S6R6C0"/>
<name>A0A5S6R6C0_TRIMR</name>
<dbReference type="Pfam" id="PF00665">
    <property type="entry name" value="rve"/>
    <property type="match status" value="1"/>
</dbReference>
<evidence type="ECO:0000313" key="5">
    <source>
        <dbReference type="WBParaSite" id="TMUE_3000014919.1"/>
    </source>
</evidence>
<dbReference type="PANTHER" id="PTHR37984:SF5">
    <property type="entry name" value="PROTEIN NYNRIN-LIKE"/>
    <property type="match status" value="1"/>
</dbReference>